<organism evidence="1 2">
    <name type="scientific">Microbacterium binotii</name>
    <dbReference type="NCBI Taxonomy" id="462710"/>
    <lineage>
        <taxon>Bacteria</taxon>
        <taxon>Bacillati</taxon>
        <taxon>Actinomycetota</taxon>
        <taxon>Actinomycetes</taxon>
        <taxon>Micrococcales</taxon>
        <taxon>Microbacteriaceae</taxon>
        <taxon>Microbacterium</taxon>
    </lineage>
</organism>
<sequence length="111" mass="11345">MTAMLIGNGTGVGGTKGIAPESSVTFYGVGALADCTPTPEVEASGHSPLMWMIQRALDDGADVIMTAVVVGETTSADNETVAEAVANKVPLVAGNPNDGFNQAFFRQRSTA</sequence>
<keyword evidence="2" id="KW-1185">Reference proteome</keyword>
<dbReference type="SUPFAM" id="SSF52743">
    <property type="entry name" value="Subtilisin-like"/>
    <property type="match status" value="1"/>
</dbReference>
<comment type="caution">
    <text evidence="1">The sequence shown here is derived from an EMBL/GenBank/DDBJ whole genome shotgun (WGS) entry which is preliminary data.</text>
</comment>
<reference evidence="1 2" key="1">
    <citation type="journal article" date="2019" name="Int. J. Syst. Evol. Microbiol.">
        <title>The Global Catalogue of Microorganisms (GCM) 10K type strain sequencing project: providing services to taxonomists for standard genome sequencing and annotation.</title>
        <authorList>
            <consortium name="The Broad Institute Genomics Platform"/>
            <consortium name="The Broad Institute Genome Sequencing Center for Infectious Disease"/>
            <person name="Wu L."/>
            <person name="Ma J."/>
        </authorList>
    </citation>
    <scope>NUCLEOTIDE SEQUENCE [LARGE SCALE GENOMIC DNA]</scope>
    <source>
        <strain evidence="1 2">JCM 16365</strain>
    </source>
</reference>
<dbReference type="Gene3D" id="3.40.50.200">
    <property type="entry name" value="Peptidase S8/S53 domain"/>
    <property type="match status" value="1"/>
</dbReference>
<dbReference type="InterPro" id="IPR036852">
    <property type="entry name" value="Peptidase_S8/S53_dom_sf"/>
</dbReference>
<dbReference type="EMBL" id="BAAARI010000038">
    <property type="protein sequence ID" value="GAA2590342.1"/>
    <property type="molecule type" value="Genomic_DNA"/>
</dbReference>
<name>A0ABN3PQE7_9MICO</name>
<accession>A0ABN3PQE7</accession>
<protein>
    <submittedName>
        <fullName evidence="1">Uncharacterized protein</fullName>
    </submittedName>
</protein>
<evidence type="ECO:0000313" key="2">
    <source>
        <dbReference type="Proteomes" id="UP001500274"/>
    </source>
</evidence>
<evidence type="ECO:0000313" key="1">
    <source>
        <dbReference type="EMBL" id="GAA2590342.1"/>
    </source>
</evidence>
<gene>
    <name evidence="1" type="ORF">GCM10009862_30810</name>
</gene>
<proteinExistence type="predicted"/>
<dbReference type="Proteomes" id="UP001500274">
    <property type="component" value="Unassembled WGS sequence"/>
</dbReference>